<dbReference type="Gene3D" id="1.10.357.10">
    <property type="entry name" value="Tetracycline Repressor, domain 2"/>
    <property type="match status" value="1"/>
</dbReference>
<feature type="DNA-binding region" description="H-T-H motif" evidence="4">
    <location>
        <begin position="33"/>
        <end position="52"/>
    </location>
</feature>
<evidence type="ECO:0000256" key="3">
    <source>
        <dbReference type="ARBA" id="ARBA00023163"/>
    </source>
</evidence>
<feature type="domain" description="HTH tetR-type" evidence="5">
    <location>
        <begin position="12"/>
        <end position="70"/>
    </location>
</feature>
<dbReference type="EMBL" id="AP018365">
    <property type="protein sequence ID" value="BBA98215.1"/>
    <property type="molecule type" value="Genomic_DNA"/>
</dbReference>
<dbReference type="InterPro" id="IPR009057">
    <property type="entry name" value="Homeodomain-like_sf"/>
</dbReference>
<gene>
    <name evidence="6" type="ORF">RVR_4320</name>
</gene>
<dbReference type="PROSITE" id="PS50977">
    <property type="entry name" value="HTH_TETR_2"/>
    <property type="match status" value="1"/>
</dbReference>
<dbReference type="Pfam" id="PF00440">
    <property type="entry name" value="TetR_N"/>
    <property type="match status" value="1"/>
</dbReference>
<reference evidence="6 7" key="1">
    <citation type="journal article" date="2010" name="J. Bacteriol.">
        <title>Biochemical characterization of a novel indole prenyltransferase from Streptomyces sp. SN-593.</title>
        <authorList>
            <person name="Takahashi S."/>
            <person name="Takagi H."/>
            <person name="Toyoda A."/>
            <person name="Uramoto M."/>
            <person name="Nogawa T."/>
            <person name="Ueki M."/>
            <person name="Sakaki Y."/>
            <person name="Osada H."/>
        </authorList>
    </citation>
    <scope>NUCLEOTIDE SEQUENCE [LARGE SCALE GENOMIC DNA]</scope>
    <source>
        <strain evidence="6 7">SN-593</strain>
    </source>
</reference>
<dbReference type="SUPFAM" id="SSF48498">
    <property type="entry name" value="Tetracyclin repressor-like, C-terminal domain"/>
    <property type="match status" value="1"/>
</dbReference>
<dbReference type="GO" id="GO:0003700">
    <property type="term" value="F:DNA-binding transcription factor activity"/>
    <property type="evidence" value="ECO:0007669"/>
    <property type="project" value="TreeGrafter"/>
</dbReference>
<organism evidence="6 7">
    <name type="scientific">Actinacidiphila reveromycinica</name>
    <dbReference type="NCBI Taxonomy" id="659352"/>
    <lineage>
        <taxon>Bacteria</taxon>
        <taxon>Bacillati</taxon>
        <taxon>Actinomycetota</taxon>
        <taxon>Actinomycetes</taxon>
        <taxon>Kitasatosporales</taxon>
        <taxon>Streptomycetaceae</taxon>
        <taxon>Actinacidiphila</taxon>
    </lineage>
</organism>
<reference evidence="6 7" key="2">
    <citation type="journal article" date="2011" name="J. Antibiot.">
        <title>Furaquinocins I and J: novel polyketide isoprenoid hybrid compounds from Streptomyces reveromyceticus SN-593.</title>
        <authorList>
            <person name="Panthee S."/>
            <person name="Takahashi S."/>
            <person name="Takagi H."/>
            <person name="Nogawa T."/>
            <person name="Oowada E."/>
            <person name="Uramoto M."/>
            <person name="Osada H."/>
        </authorList>
    </citation>
    <scope>NUCLEOTIDE SEQUENCE [LARGE SCALE GENOMIC DNA]</scope>
    <source>
        <strain evidence="6 7">SN-593</strain>
    </source>
</reference>
<keyword evidence="7" id="KW-1185">Reference proteome</keyword>
<evidence type="ECO:0000256" key="2">
    <source>
        <dbReference type="ARBA" id="ARBA00023125"/>
    </source>
</evidence>
<dbReference type="KEGG" id="arev:RVR_4320"/>
<dbReference type="SUPFAM" id="SSF46689">
    <property type="entry name" value="Homeodomain-like"/>
    <property type="match status" value="1"/>
</dbReference>
<dbReference type="PANTHER" id="PTHR30055">
    <property type="entry name" value="HTH-TYPE TRANSCRIPTIONAL REGULATOR RUTR"/>
    <property type="match status" value="1"/>
</dbReference>
<reference evidence="6 7" key="3">
    <citation type="journal article" date="2011" name="Nat. Chem. Biol.">
        <title>Reveromycin A biosynthesis uses RevG and RevJ for stereospecific spiroacetal formation.</title>
        <authorList>
            <person name="Takahashi S."/>
            <person name="Toyoda A."/>
            <person name="Sekiyama Y."/>
            <person name="Takagi H."/>
            <person name="Nogawa T."/>
            <person name="Uramoto M."/>
            <person name="Suzuki R."/>
            <person name="Koshino H."/>
            <person name="Kumano T."/>
            <person name="Panthee S."/>
            <person name="Dairi T."/>
            <person name="Ishikawa J."/>
            <person name="Ikeda H."/>
            <person name="Sakaki Y."/>
            <person name="Osada H."/>
        </authorList>
    </citation>
    <scope>NUCLEOTIDE SEQUENCE [LARGE SCALE GENOMIC DNA]</scope>
    <source>
        <strain evidence="6 7">SN-593</strain>
    </source>
</reference>
<protein>
    <submittedName>
        <fullName evidence="6">Putative TetR family transcriptional regulator</fullName>
    </submittedName>
</protein>
<keyword evidence="1" id="KW-0805">Transcription regulation</keyword>
<keyword evidence="3" id="KW-0804">Transcription</keyword>
<dbReference type="Pfam" id="PF21597">
    <property type="entry name" value="TetR_C_43"/>
    <property type="match status" value="1"/>
</dbReference>
<sequence>MGERATRRADAEQNRARIVDAARVALTESADATLNSIAKRAGVGQGTLYRHFATREALLLAVYRQDIEELLRAAPELLRTHARQPLEALRLWLDRLAAYGRIKHGVAQAVEAATRADLSNAYYGPVIDTIGSLLRAGQDAGVVRADVAAPDVLLLVDFLWRTDQGPDWEPRTRHLLGLVLDGLRPPADG</sequence>
<proteinExistence type="predicted"/>
<dbReference type="PANTHER" id="PTHR30055:SF234">
    <property type="entry name" value="HTH-TYPE TRANSCRIPTIONAL REGULATOR BETI"/>
    <property type="match status" value="1"/>
</dbReference>
<dbReference type="InterPro" id="IPR001647">
    <property type="entry name" value="HTH_TetR"/>
</dbReference>
<evidence type="ECO:0000256" key="4">
    <source>
        <dbReference type="PROSITE-ProRule" id="PRU00335"/>
    </source>
</evidence>
<evidence type="ECO:0000313" key="6">
    <source>
        <dbReference type="EMBL" id="BBA98215.1"/>
    </source>
</evidence>
<dbReference type="GO" id="GO:0000976">
    <property type="term" value="F:transcription cis-regulatory region binding"/>
    <property type="evidence" value="ECO:0007669"/>
    <property type="project" value="TreeGrafter"/>
</dbReference>
<dbReference type="InterPro" id="IPR049445">
    <property type="entry name" value="TetR_SbtR-like_C"/>
</dbReference>
<accession>A0A7U3UT21</accession>
<reference evidence="6 7" key="4">
    <citation type="journal article" date="2020" name="Sci. Rep.">
        <title>beta-carboline chemical signals induce reveromycin production through a LuxR family regulator in Streptomyces sp. SN-593.</title>
        <authorList>
            <person name="Panthee S."/>
            <person name="Kito N."/>
            <person name="Hayashi T."/>
            <person name="Shimizu T."/>
            <person name="Ishikawa J."/>
            <person name="Hamamoto H."/>
            <person name="Osada H."/>
            <person name="Takahashi S."/>
        </authorList>
    </citation>
    <scope>NUCLEOTIDE SEQUENCE [LARGE SCALE GENOMIC DNA]</scope>
    <source>
        <strain evidence="6 7">SN-593</strain>
    </source>
</reference>
<evidence type="ECO:0000256" key="1">
    <source>
        <dbReference type="ARBA" id="ARBA00023015"/>
    </source>
</evidence>
<dbReference type="Proteomes" id="UP000595703">
    <property type="component" value="Chromosome"/>
</dbReference>
<dbReference type="RefSeq" id="WP_202234384.1">
    <property type="nucleotide sequence ID" value="NZ_AP018365.1"/>
</dbReference>
<evidence type="ECO:0000259" key="5">
    <source>
        <dbReference type="PROSITE" id="PS50977"/>
    </source>
</evidence>
<evidence type="ECO:0000313" key="7">
    <source>
        <dbReference type="Proteomes" id="UP000595703"/>
    </source>
</evidence>
<name>A0A7U3UT21_9ACTN</name>
<dbReference type="InterPro" id="IPR036271">
    <property type="entry name" value="Tet_transcr_reg_TetR-rel_C_sf"/>
</dbReference>
<keyword evidence="2 4" id="KW-0238">DNA-binding</keyword>
<dbReference type="InterPro" id="IPR050109">
    <property type="entry name" value="HTH-type_TetR-like_transc_reg"/>
</dbReference>
<dbReference type="AlphaFoldDB" id="A0A7U3UT21"/>